<keyword evidence="1" id="KW-1133">Transmembrane helix</keyword>
<reference evidence="2 3" key="1">
    <citation type="submission" date="2019-02" db="EMBL/GenBank/DDBJ databases">
        <title>Flavobacterium sp. RD-2-33 isolated from forest soil.</title>
        <authorList>
            <person name="Chaudhary D.K."/>
        </authorList>
    </citation>
    <scope>NUCLEOTIDE SEQUENCE [LARGE SCALE GENOMIC DNA]</scope>
    <source>
        <strain evidence="2 3">RD-2-33</strain>
    </source>
</reference>
<keyword evidence="3" id="KW-1185">Reference proteome</keyword>
<gene>
    <name evidence="2" type="ORF">EZL74_10045</name>
</gene>
<keyword evidence="1" id="KW-0472">Membrane</keyword>
<evidence type="ECO:0000256" key="1">
    <source>
        <dbReference type="SAM" id="Phobius"/>
    </source>
</evidence>
<sequence>MEQHNWIEKVLNSTNGMKAVEPGDDLLYKIRQKINRPDTVSPTTVWLVAASVAVLVILNITVMLSETETKTENSATSAYLETTINQSNQLYR</sequence>
<feature type="transmembrane region" description="Helical" evidence="1">
    <location>
        <begin position="45"/>
        <end position="64"/>
    </location>
</feature>
<evidence type="ECO:0000313" key="2">
    <source>
        <dbReference type="EMBL" id="TBX66992.1"/>
    </source>
</evidence>
<dbReference type="RefSeq" id="WP_131476480.1">
    <property type="nucleotide sequence ID" value="NZ_SJPE01000012.1"/>
</dbReference>
<keyword evidence="1" id="KW-0812">Transmembrane</keyword>
<name>A0A4Q9YTP0_9FLAO</name>
<dbReference type="AlphaFoldDB" id="A0A4Q9YTP0"/>
<comment type="caution">
    <text evidence="2">The sequence shown here is derived from an EMBL/GenBank/DDBJ whole genome shotgun (WGS) entry which is preliminary data.</text>
</comment>
<evidence type="ECO:0000313" key="3">
    <source>
        <dbReference type="Proteomes" id="UP000293300"/>
    </source>
</evidence>
<accession>A0A4Q9YTP0</accession>
<dbReference type="Proteomes" id="UP000293300">
    <property type="component" value="Unassembled WGS sequence"/>
</dbReference>
<organism evidence="2 3">
    <name type="scientific">Flavobacterium silvisoli</name>
    <dbReference type="NCBI Taxonomy" id="2529433"/>
    <lineage>
        <taxon>Bacteria</taxon>
        <taxon>Pseudomonadati</taxon>
        <taxon>Bacteroidota</taxon>
        <taxon>Flavobacteriia</taxon>
        <taxon>Flavobacteriales</taxon>
        <taxon>Flavobacteriaceae</taxon>
        <taxon>Flavobacterium</taxon>
    </lineage>
</organism>
<dbReference type="OrthoDB" id="1374862at2"/>
<proteinExistence type="predicted"/>
<protein>
    <submittedName>
        <fullName evidence="2">Uncharacterized protein</fullName>
    </submittedName>
</protein>
<dbReference type="EMBL" id="SJPE01000012">
    <property type="protein sequence ID" value="TBX66992.1"/>
    <property type="molecule type" value="Genomic_DNA"/>
</dbReference>